<dbReference type="SUPFAM" id="SSF46626">
    <property type="entry name" value="Cytochrome c"/>
    <property type="match status" value="1"/>
</dbReference>
<evidence type="ECO:0000256" key="6">
    <source>
        <dbReference type="ARBA" id="ARBA00022989"/>
    </source>
</evidence>
<dbReference type="EMBL" id="JMCB01000019">
    <property type="protein sequence ID" value="KFE63073.1"/>
    <property type="molecule type" value="Genomic_DNA"/>
</dbReference>
<comment type="similarity">
    <text evidence="2">Belongs to the oxidase-dependent Fe transporter (OFeT) (TC 9.A.10.1) family.</text>
</comment>
<gene>
    <name evidence="13" type="ORF">DB31_3132</name>
</gene>
<dbReference type="InterPro" id="IPR036909">
    <property type="entry name" value="Cyt_c-like_dom_sf"/>
</dbReference>
<feature type="transmembrane region" description="Helical" evidence="10">
    <location>
        <begin position="429"/>
        <end position="449"/>
    </location>
</feature>
<accession>A0A085W5W0</accession>
<dbReference type="Pfam" id="PF00034">
    <property type="entry name" value="Cytochrom_C"/>
    <property type="match status" value="1"/>
</dbReference>
<dbReference type="GO" id="GO:0015093">
    <property type="term" value="F:ferrous iron transmembrane transporter activity"/>
    <property type="evidence" value="ECO:0007669"/>
    <property type="project" value="TreeGrafter"/>
</dbReference>
<organism evidence="13 14">
    <name type="scientific">Hyalangium minutum</name>
    <dbReference type="NCBI Taxonomy" id="394096"/>
    <lineage>
        <taxon>Bacteria</taxon>
        <taxon>Pseudomonadati</taxon>
        <taxon>Myxococcota</taxon>
        <taxon>Myxococcia</taxon>
        <taxon>Myxococcales</taxon>
        <taxon>Cystobacterineae</taxon>
        <taxon>Archangiaceae</taxon>
        <taxon>Hyalangium</taxon>
    </lineage>
</organism>
<evidence type="ECO:0000256" key="11">
    <source>
        <dbReference type="SAM" id="SignalP"/>
    </source>
</evidence>
<feature type="transmembrane region" description="Helical" evidence="10">
    <location>
        <begin position="581"/>
        <end position="605"/>
    </location>
</feature>
<feature type="transmembrane region" description="Helical" evidence="10">
    <location>
        <begin position="399"/>
        <end position="417"/>
    </location>
</feature>
<feature type="chain" id="PRO_5001799424" description="Cytochrome c domain-containing protein" evidence="11">
    <location>
        <begin position="23"/>
        <end position="629"/>
    </location>
</feature>
<dbReference type="GO" id="GO:0020037">
    <property type="term" value="F:heme binding"/>
    <property type="evidence" value="ECO:0007669"/>
    <property type="project" value="InterPro"/>
</dbReference>
<dbReference type="RefSeq" id="WP_044196771.1">
    <property type="nucleotide sequence ID" value="NZ_JMCB01000019.1"/>
</dbReference>
<reference evidence="13 14" key="1">
    <citation type="submission" date="2014-04" db="EMBL/GenBank/DDBJ databases">
        <title>Genome assembly of Hyalangium minutum DSM 14724.</title>
        <authorList>
            <person name="Sharma G."/>
            <person name="Subramanian S."/>
        </authorList>
    </citation>
    <scope>NUCLEOTIDE SEQUENCE [LARGE SCALE GENOMIC DNA]</scope>
    <source>
        <strain evidence="13 14">DSM 14724</strain>
    </source>
</reference>
<dbReference type="GO" id="GO:0009055">
    <property type="term" value="F:electron transfer activity"/>
    <property type="evidence" value="ECO:0007669"/>
    <property type="project" value="InterPro"/>
</dbReference>
<dbReference type="STRING" id="394096.DB31_3132"/>
<comment type="subcellular location">
    <subcellularLocation>
        <location evidence="1">Membrane</location>
        <topology evidence="1">Multi-pass membrane protein</topology>
    </subcellularLocation>
</comment>
<dbReference type="Proteomes" id="UP000028725">
    <property type="component" value="Unassembled WGS sequence"/>
</dbReference>
<proteinExistence type="inferred from homology"/>
<dbReference type="AlphaFoldDB" id="A0A085W5W0"/>
<keyword evidence="11" id="KW-0732">Signal</keyword>
<evidence type="ECO:0000256" key="9">
    <source>
        <dbReference type="PROSITE-ProRule" id="PRU00433"/>
    </source>
</evidence>
<evidence type="ECO:0000256" key="3">
    <source>
        <dbReference type="ARBA" id="ARBA00022617"/>
    </source>
</evidence>
<evidence type="ECO:0000256" key="2">
    <source>
        <dbReference type="ARBA" id="ARBA00008333"/>
    </source>
</evidence>
<keyword evidence="14" id="KW-1185">Reference proteome</keyword>
<protein>
    <recommendedName>
        <fullName evidence="12">Cytochrome c domain-containing protein</fullName>
    </recommendedName>
</protein>
<dbReference type="PROSITE" id="PS51007">
    <property type="entry name" value="CYTC"/>
    <property type="match status" value="1"/>
</dbReference>
<feature type="signal peptide" evidence="11">
    <location>
        <begin position="1"/>
        <end position="22"/>
    </location>
</feature>
<keyword evidence="8 10" id="KW-0472">Membrane</keyword>
<evidence type="ECO:0000256" key="8">
    <source>
        <dbReference type="ARBA" id="ARBA00023136"/>
    </source>
</evidence>
<keyword evidence="4 10" id="KW-0812">Transmembrane</keyword>
<keyword evidence="3 9" id="KW-0349">Heme</keyword>
<dbReference type="PANTHER" id="PTHR31632">
    <property type="entry name" value="IRON TRANSPORTER FTH1"/>
    <property type="match status" value="1"/>
</dbReference>
<dbReference type="InterPro" id="IPR004923">
    <property type="entry name" value="FTR1/Fip1/EfeU"/>
</dbReference>
<evidence type="ECO:0000256" key="5">
    <source>
        <dbReference type="ARBA" id="ARBA00022723"/>
    </source>
</evidence>
<dbReference type="InterPro" id="IPR009056">
    <property type="entry name" value="Cyt_c-like_dom"/>
</dbReference>
<feature type="transmembrane region" description="Helical" evidence="10">
    <location>
        <begin position="507"/>
        <end position="526"/>
    </location>
</feature>
<sequence length="629" mass="67500">MNTTRAFALLSLLVALPFTAKAADESASSEGRTWHRLVGILQYLQADYPAAVESQSEFELAEQRSFIAEAVTAAQEIGPGAAPFLSKLRDVQARVEHGKDPEGVSRDCGALVENLVLAGGLARSPRHPPDLARGKQLFQVSCAACHGPEGKGDMPIAATMEPKPANFHDAEVMAGLMPYKAFNTISFGVPGTAMPGFPTLSEEERWSLAFYLFTLRQPPCEGTPPTVSLERLATATDPEMAAEHGEKNLACLRRKLPDENEERLLLTARTHVEDALRKGASGDSMGARNALLEAYLNGMEPVEVKLRARNPELVAKLEKRFLAARLAAERGTPQLQDEGRELLSLLDQARRGSGTSADMVSVLWLTLLILLREGFEATIIVAALLAALKKMKAMEQVRVVHAGWMSALVMGTVAFLFGQRLLAGANRELLEGFAALAAVGMLVYAALWLNARSNMSRFMGELRQKMQGALGSGSTLGLFMIAFTSVLRESFETAVFLQGLALDSATGVAWGVLAGAVAMVVLVVFVNRVGYRLPMKTLFNASTVVLLATAVMLLGKGLHALQEVALLPLAPIPFVTVDMLGVYPDAVSLVPQLLLALIPVAYVVLRRMRNTRSSSSSSESDGNAGAPLA</sequence>
<evidence type="ECO:0000256" key="1">
    <source>
        <dbReference type="ARBA" id="ARBA00004141"/>
    </source>
</evidence>
<evidence type="ECO:0000256" key="4">
    <source>
        <dbReference type="ARBA" id="ARBA00022692"/>
    </source>
</evidence>
<dbReference type="GO" id="GO:0033573">
    <property type="term" value="C:high-affinity iron permease complex"/>
    <property type="evidence" value="ECO:0007669"/>
    <property type="project" value="InterPro"/>
</dbReference>
<evidence type="ECO:0000256" key="7">
    <source>
        <dbReference type="ARBA" id="ARBA00023004"/>
    </source>
</evidence>
<dbReference type="PATRIC" id="fig|394096.3.peg.7458"/>
<evidence type="ECO:0000313" key="14">
    <source>
        <dbReference type="Proteomes" id="UP000028725"/>
    </source>
</evidence>
<dbReference type="Gene3D" id="1.10.760.10">
    <property type="entry name" value="Cytochrome c-like domain"/>
    <property type="match status" value="1"/>
</dbReference>
<name>A0A085W5W0_9BACT</name>
<dbReference type="GO" id="GO:0046872">
    <property type="term" value="F:metal ion binding"/>
    <property type="evidence" value="ECO:0007669"/>
    <property type="project" value="UniProtKB-KW"/>
</dbReference>
<evidence type="ECO:0000256" key="10">
    <source>
        <dbReference type="SAM" id="Phobius"/>
    </source>
</evidence>
<evidence type="ECO:0000259" key="12">
    <source>
        <dbReference type="PROSITE" id="PS51007"/>
    </source>
</evidence>
<feature type="transmembrane region" description="Helical" evidence="10">
    <location>
        <begin position="469"/>
        <end position="487"/>
    </location>
</feature>
<keyword evidence="6 10" id="KW-1133">Transmembrane helix</keyword>
<feature type="domain" description="Cytochrome c" evidence="12">
    <location>
        <begin position="129"/>
        <end position="216"/>
    </location>
</feature>
<dbReference type="OrthoDB" id="9765171at2"/>
<comment type="caution">
    <text evidence="13">The sequence shown here is derived from an EMBL/GenBank/DDBJ whole genome shotgun (WGS) entry which is preliminary data.</text>
</comment>
<keyword evidence="7 9" id="KW-0408">Iron</keyword>
<feature type="transmembrane region" description="Helical" evidence="10">
    <location>
        <begin position="538"/>
        <end position="561"/>
    </location>
</feature>
<keyword evidence="5 9" id="KW-0479">Metal-binding</keyword>
<dbReference type="Pfam" id="PF03239">
    <property type="entry name" value="FTR1"/>
    <property type="match status" value="1"/>
</dbReference>
<evidence type="ECO:0000313" key="13">
    <source>
        <dbReference type="EMBL" id="KFE63073.1"/>
    </source>
</evidence>
<feature type="transmembrane region" description="Helical" evidence="10">
    <location>
        <begin position="362"/>
        <end position="387"/>
    </location>
</feature>
<dbReference type="PANTHER" id="PTHR31632:SF2">
    <property type="entry name" value="PLASMA MEMBRANE IRON PERMEASE"/>
    <property type="match status" value="1"/>
</dbReference>